<dbReference type="InterPro" id="IPR011990">
    <property type="entry name" value="TPR-like_helical_dom_sf"/>
</dbReference>
<dbReference type="PANTHER" id="PTHR23004:SF7">
    <property type="entry name" value="DUF924-DOMAIN-CONTAINING PROTEIN"/>
    <property type="match status" value="1"/>
</dbReference>
<protein>
    <submittedName>
        <fullName evidence="1">DUF924 domain-containing protein</fullName>
    </submittedName>
</protein>
<comment type="caution">
    <text evidence="1">The sequence shown here is derived from an EMBL/GenBank/DDBJ whole genome shotgun (WGS) entry which is preliminary data.</text>
</comment>
<proteinExistence type="predicted"/>
<name>A0ABT1MVN6_9GAMM</name>
<dbReference type="SUPFAM" id="SSF48452">
    <property type="entry name" value="TPR-like"/>
    <property type="match status" value="1"/>
</dbReference>
<accession>A0ABT1MVN6</accession>
<dbReference type="EMBL" id="JANEYT010000001">
    <property type="protein sequence ID" value="MCQ1056553.1"/>
    <property type="molecule type" value="Genomic_DNA"/>
</dbReference>
<evidence type="ECO:0000313" key="2">
    <source>
        <dbReference type="Proteomes" id="UP001524460"/>
    </source>
</evidence>
<dbReference type="Gene3D" id="1.20.58.320">
    <property type="entry name" value="TPR-like"/>
    <property type="match status" value="1"/>
</dbReference>
<keyword evidence="2" id="KW-1185">Reference proteome</keyword>
<dbReference type="Proteomes" id="UP001524460">
    <property type="component" value="Unassembled WGS sequence"/>
</dbReference>
<dbReference type="Gene3D" id="1.25.40.10">
    <property type="entry name" value="Tetratricopeptide repeat domain"/>
    <property type="match status" value="1"/>
</dbReference>
<reference evidence="1 2" key="1">
    <citation type="submission" date="2022-07" db="EMBL/GenBank/DDBJ databases">
        <title>Photobacterium pectinilyticum sp. nov., a marine bacterium isolated from surface seawater of Qingdao offshore.</title>
        <authorList>
            <person name="Wang X."/>
        </authorList>
    </citation>
    <scope>NUCLEOTIDE SEQUENCE [LARGE SCALE GENOMIC DNA]</scope>
    <source>
        <strain evidence="1 2">ZSDE20</strain>
    </source>
</reference>
<organism evidence="1 2">
    <name type="scientific">Photobacterium pectinilyticum</name>
    <dbReference type="NCBI Taxonomy" id="2906793"/>
    <lineage>
        <taxon>Bacteria</taxon>
        <taxon>Pseudomonadati</taxon>
        <taxon>Pseudomonadota</taxon>
        <taxon>Gammaproteobacteria</taxon>
        <taxon>Vibrionales</taxon>
        <taxon>Vibrionaceae</taxon>
        <taxon>Photobacterium</taxon>
    </lineage>
</organism>
<gene>
    <name evidence="1" type="ORF">NHN17_00545</name>
</gene>
<evidence type="ECO:0000313" key="1">
    <source>
        <dbReference type="EMBL" id="MCQ1056553.1"/>
    </source>
</evidence>
<dbReference type="InterPro" id="IPR010323">
    <property type="entry name" value="DUF924"/>
</dbReference>
<sequence length="202" mass="23222">MGAQYQDVLDFWFGEIGEEVTVTDRNKLWFRGGEETDQLIAERFQQQVSQAGLGELSAWTEEPRGTLALIILLDQFSRNIYRGLSAAFRYDSLALALCKRGLAKDQDLALTPIERVFFYLPLEHSEAIEDQEEAVFRFDRLMQAVSPAHAETFEGFYQYAVSHHDVIKRFGRFPHRNAAFGRLSTQEELGWLQHKGGQRFGQ</sequence>
<dbReference type="Pfam" id="PF06041">
    <property type="entry name" value="DUF924"/>
    <property type="match status" value="1"/>
</dbReference>
<dbReference type="RefSeq" id="WP_255040139.1">
    <property type="nucleotide sequence ID" value="NZ_JANEYT010000001.1"/>
</dbReference>
<dbReference type="PANTHER" id="PTHR23004">
    <property type="entry name" value="DOUBLECORTIN DOMAIN CONTAINING 2"/>
    <property type="match status" value="1"/>
</dbReference>